<evidence type="ECO:0000313" key="1">
    <source>
        <dbReference type="EMBL" id="GBB96040.1"/>
    </source>
</evidence>
<proteinExistence type="predicted"/>
<evidence type="ECO:0000313" key="3">
    <source>
        <dbReference type="Proteomes" id="UP000247702"/>
    </source>
</evidence>
<dbReference type="AlphaFoldDB" id="A0A2Z6R1E7"/>
<gene>
    <name evidence="2" type="ORF">RCL2_000976500</name>
    <name evidence="1" type="ORF">RclHR1_02670009</name>
</gene>
<evidence type="ECO:0000313" key="2">
    <source>
        <dbReference type="EMBL" id="GES82569.1"/>
    </source>
</evidence>
<reference evidence="1 3" key="1">
    <citation type="submission" date="2017-11" db="EMBL/GenBank/DDBJ databases">
        <title>The genome of Rhizophagus clarus HR1 reveals common genetic basis of auxotrophy among arbuscular mycorrhizal fungi.</title>
        <authorList>
            <person name="Kobayashi Y."/>
        </authorList>
    </citation>
    <scope>NUCLEOTIDE SEQUENCE [LARGE SCALE GENOMIC DNA]</scope>
    <source>
        <strain evidence="1 3">HR1</strain>
    </source>
</reference>
<dbReference type="EMBL" id="BLAL01000061">
    <property type="protein sequence ID" value="GES82569.1"/>
    <property type="molecule type" value="Genomic_DNA"/>
</dbReference>
<protein>
    <submittedName>
        <fullName evidence="1">Uncharacterized protein</fullName>
    </submittedName>
</protein>
<reference evidence="2" key="2">
    <citation type="submission" date="2019-10" db="EMBL/GenBank/DDBJ databases">
        <title>Conservation and host-specific expression of non-tandemly repeated heterogenous ribosome RNA gene in arbuscular mycorrhizal fungi.</title>
        <authorList>
            <person name="Maeda T."/>
            <person name="Kobayashi Y."/>
            <person name="Nakagawa T."/>
            <person name="Ezawa T."/>
            <person name="Yamaguchi K."/>
            <person name="Bino T."/>
            <person name="Nishimoto Y."/>
            <person name="Shigenobu S."/>
            <person name="Kawaguchi M."/>
        </authorList>
    </citation>
    <scope>NUCLEOTIDE SEQUENCE</scope>
    <source>
        <strain evidence="2">HR1</strain>
    </source>
</reference>
<name>A0A2Z6R1E7_9GLOM</name>
<accession>A0A2Z6R1E7</accession>
<comment type="caution">
    <text evidence="1">The sequence shown here is derived from an EMBL/GenBank/DDBJ whole genome shotgun (WGS) entry which is preliminary data.</text>
</comment>
<keyword evidence="3" id="KW-1185">Reference proteome</keyword>
<dbReference type="Proteomes" id="UP000247702">
    <property type="component" value="Unassembled WGS sequence"/>
</dbReference>
<sequence>MSVFIKKLHWSNVRDRAGVTDKIRVELGALSPRRDNETPEMGCSRIRGERLLKSIRITFLRMIIFGCMQSTMKMRTSARSHIYIPTTYIYCTVCDSLVFLSERLRQDTADINLEKCIAGNTESEQREDLLLAITRLEEAIWQQKRNILLYDEIKRIQLEIHHNSNLSHSEKDKLASIIYDYNNMRYDYYRSTKAQEIRPKQYDYASVSGLAEAYFDSVRESANL</sequence>
<dbReference type="EMBL" id="BEXD01001857">
    <property type="protein sequence ID" value="GBB96040.1"/>
    <property type="molecule type" value="Genomic_DNA"/>
</dbReference>
<organism evidence="1 3">
    <name type="scientific">Rhizophagus clarus</name>
    <dbReference type="NCBI Taxonomy" id="94130"/>
    <lineage>
        <taxon>Eukaryota</taxon>
        <taxon>Fungi</taxon>
        <taxon>Fungi incertae sedis</taxon>
        <taxon>Mucoromycota</taxon>
        <taxon>Glomeromycotina</taxon>
        <taxon>Glomeromycetes</taxon>
        <taxon>Glomerales</taxon>
        <taxon>Glomeraceae</taxon>
        <taxon>Rhizophagus</taxon>
    </lineage>
</organism>
<dbReference type="Proteomes" id="UP000615446">
    <property type="component" value="Unassembled WGS sequence"/>
</dbReference>